<keyword evidence="7" id="KW-1185">Reference proteome</keyword>
<keyword evidence="3" id="KW-0804">Transcription</keyword>
<dbReference type="InterPro" id="IPR036390">
    <property type="entry name" value="WH_DNA-bd_sf"/>
</dbReference>
<keyword evidence="1" id="KW-0805">Transcription regulation</keyword>
<dbReference type="Gene3D" id="1.20.120.530">
    <property type="entry name" value="GntR ligand-binding domain-like"/>
    <property type="match status" value="1"/>
</dbReference>
<feature type="region of interest" description="Disordered" evidence="4">
    <location>
        <begin position="248"/>
        <end position="278"/>
    </location>
</feature>
<protein>
    <submittedName>
        <fullName evidence="6">FCD domain-containing protein</fullName>
    </submittedName>
</protein>
<accession>A0A6N7YVF1</accession>
<dbReference type="SUPFAM" id="SSF48008">
    <property type="entry name" value="GntR ligand-binding domain-like"/>
    <property type="match status" value="1"/>
</dbReference>
<reference evidence="6 7" key="1">
    <citation type="submission" date="2019-11" db="EMBL/GenBank/DDBJ databases">
        <title>Draft genome of Amycolatopsis RM579.</title>
        <authorList>
            <person name="Duangmal K."/>
            <person name="Mingma R."/>
        </authorList>
    </citation>
    <scope>NUCLEOTIDE SEQUENCE [LARGE SCALE GENOMIC DNA]</scope>
    <source>
        <strain evidence="6 7">RM579</strain>
    </source>
</reference>
<dbReference type="Pfam" id="PF07729">
    <property type="entry name" value="FCD"/>
    <property type="match status" value="1"/>
</dbReference>
<dbReference type="PANTHER" id="PTHR43537">
    <property type="entry name" value="TRANSCRIPTIONAL REGULATOR, GNTR FAMILY"/>
    <property type="match status" value="1"/>
</dbReference>
<dbReference type="InterPro" id="IPR036388">
    <property type="entry name" value="WH-like_DNA-bd_sf"/>
</dbReference>
<feature type="compositionally biased region" description="Basic residues" evidence="4">
    <location>
        <begin position="268"/>
        <end position="278"/>
    </location>
</feature>
<dbReference type="Gene3D" id="1.10.10.10">
    <property type="entry name" value="Winged helix-like DNA-binding domain superfamily/Winged helix DNA-binding domain"/>
    <property type="match status" value="1"/>
</dbReference>
<organism evidence="6 7">
    <name type="scientific">Amycolatopsis pithecellobii</name>
    <dbReference type="NCBI Taxonomy" id="664692"/>
    <lineage>
        <taxon>Bacteria</taxon>
        <taxon>Bacillati</taxon>
        <taxon>Actinomycetota</taxon>
        <taxon>Actinomycetes</taxon>
        <taxon>Pseudonocardiales</taxon>
        <taxon>Pseudonocardiaceae</taxon>
        <taxon>Amycolatopsis</taxon>
    </lineage>
</organism>
<dbReference type="Proteomes" id="UP000440096">
    <property type="component" value="Unassembled WGS sequence"/>
</dbReference>
<dbReference type="EMBL" id="WMBA01000042">
    <property type="protein sequence ID" value="MTD57045.1"/>
    <property type="molecule type" value="Genomic_DNA"/>
</dbReference>
<dbReference type="GO" id="GO:0003700">
    <property type="term" value="F:DNA-binding transcription factor activity"/>
    <property type="evidence" value="ECO:0007669"/>
    <property type="project" value="InterPro"/>
</dbReference>
<dbReference type="GO" id="GO:0003677">
    <property type="term" value="F:DNA binding"/>
    <property type="evidence" value="ECO:0007669"/>
    <property type="project" value="UniProtKB-KW"/>
</dbReference>
<dbReference type="SMART" id="SM00345">
    <property type="entry name" value="HTH_GNTR"/>
    <property type="match status" value="1"/>
</dbReference>
<dbReference type="AlphaFoldDB" id="A0A6N7YVF1"/>
<evidence type="ECO:0000313" key="7">
    <source>
        <dbReference type="Proteomes" id="UP000440096"/>
    </source>
</evidence>
<feature type="domain" description="HTH gntR-type" evidence="5">
    <location>
        <begin position="43"/>
        <end position="110"/>
    </location>
</feature>
<evidence type="ECO:0000256" key="2">
    <source>
        <dbReference type="ARBA" id="ARBA00023125"/>
    </source>
</evidence>
<keyword evidence="2" id="KW-0238">DNA-binding</keyword>
<evidence type="ECO:0000256" key="1">
    <source>
        <dbReference type="ARBA" id="ARBA00023015"/>
    </source>
</evidence>
<dbReference type="PROSITE" id="PS50949">
    <property type="entry name" value="HTH_GNTR"/>
    <property type="match status" value="1"/>
</dbReference>
<gene>
    <name evidence="6" type="ORF">GKO32_24160</name>
</gene>
<dbReference type="InterPro" id="IPR000524">
    <property type="entry name" value="Tscrpt_reg_HTH_GntR"/>
</dbReference>
<dbReference type="OrthoDB" id="3367236at2"/>
<proteinExistence type="predicted"/>
<sequence>MLRYRRTTGYCAARPDPETGWPAAAEEIGGSDISETAGPIRAVKMSDQIASRLRDEIIAGEFAGGEALRLVALAERLGVSTTPVREALATLERQGLVVGQAHRGFRVADVSPKDIGDAYALSAFMSRRLAERAAERLTPAELDELEALDVEMRAATTANDVVRAGDLNHEIHRRIGRAGGSPLLLRFLREMSPFVTRRVSPDIPGWSKQRSTGHKEIIAALRRGDAKTAGELMEEHILRSGEAAVAFAEGKAESNGAARKSASPPRQSGRRRGGRVAG</sequence>
<comment type="caution">
    <text evidence="6">The sequence shown here is derived from an EMBL/GenBank/DDBJ whole genome shotgun (WGS) entry which is preliminary data.</text>
</comment>
<dbReference type="InterPro" id="IPR008920">
    <property type="entry name" value="TF_FadR/GntR_C"/>
</dbReference>
<dbReference type="CDD" id="cd07377">
    <property type="entry name" value="WHTH_GntR"/>
    <property type="match status" value="1"/>
</dbReference>
<dbReference type="InterPro" id="IPR011711">
    <property type="entry name" value="GntR_C"/>
</dbReference>
<evidence type="ECO:0000313" key="6">
    <source>
        <dbReference type="EMBL" id="MTD57045.1"/>
    </source>
</evidence>
<evidence type="ECO:0000259" key="5">
    <source>
        <dbReference type="PROSITE" id="PS50949"/>
    </source>
</evidence>
<evidence type="ECO:0000256" key="3">
    <source>
        <dbReference type="ARBA" id="ARBA00023163"/>
    </source>
</evidence>
<evidence type="ECO:0000256" key="4">
    <source>
        <dbReference type="SAM" id="MobiDB-lite"/>
    </source>
</evidence>
<dbReference type="SUPFAM" id="SSF46785">
    <property type="entry name" value="Winged helix' DNA-binding domain"/>
    <property type="match status" value="1"/>
</dbReference>
<dbReference type="Pfam" id="PF00392">
    <property type="entry name" value="GntR"/>
    <property type="match status" value="1"/>
</dbReference>
<dbReference type="SMART" id="SM00895">
    <property type="entry name" value="FCD"/>
    <property type="match status" value="1"/>
</dbReference>
<dbReference type="PANTHER" id="PTHR43537:SF24">
    <property type="entry name" value="GLUCONATE OPERON TRANSCRIPTIONAL REPRESSOR"/>
    <property type="match status" value="1"/>
</dbReference>
<name>A0A6N7YVF1_9PSEU</name>